<feature type="compositionally biased region" description="Polar residues" evidence="3">
    <location>
        <begin position="80"/>
        <end position="92"/>
    </location>
</feature>
<dbReference type="PROSITE" id="PS00463">
    <property type="entry name" value="ZN2_CY6_FUNGAL_1"/>
    <property type="match status" value="1"/>
</dbReference>
<protein>
    <recommendedName>
        <fullName evidence="4">Zn(2)-C6 fungal-type domain-containing protein</fullName>
    </recommendedName>
</protein>
<dbReference type="SUPFAM" id="SSF57701">
    <property type="entry name" value="Zn2/Cys6 DNA-binding domain"/>
    <property type="match status" value="1"/>
</dbReference>
<keyword evidence="2" id="KW-0539">Nucleus</keyword>
<feature type="compositionally biased region" description="Polar residues" evidence="3">
    <location>
        <begin position="159"/>
        <end position="168"/>
    </location>
</feature>
<feature type="domain" description="Zn(2)-C6 fungal-type" evidence="4">
    <location>
        <begin position="13"/>
        <end position="41"/>
    </location>
</feature>
<dbReference type="InterPro" id="IPR021858">
    <property type="entry name" value="Fun_TF"/>
</dbReference>
<feature type="region of interest" description="Disordered" evidence="3">
    <location>
        <begin position="80"/>
        <end position="106"/>
    </location>
</feature>
<sequence>MTQGNLSGPVGTSCLTCKRRHKKCDQGRPTCQRCIEGCFECLGYSHIRQRKLNGPEVGASNYGSLEGVFQASTHTNLDNSNLGTCDQTQLPTDTLPYGHPESKGYHSVASTDGLQDLLVPSGTSSNLSLLVATVNNYRNAHLSSASGTTTDSSDESSENYPSRSHVASQNDLRLLPGARAARALSTLSPSMRQMIHYVFDQYERVLDSVFFKPKPPRVEKMRALVATRVQASSITRCSIILVAKIIESQLNGTAPNNRVAFQQLVQRFETRLREAKAKDLNPLEYPLEFEYLLNGLLELAFLKMRVSTGFHVYRLLHDANPTFFEIVNFDSSLWPDPNGPPVPCIAKMVTSTRFELAHFALIDILSSMAYGLPQVVNYETATLVPETEIHPIAWVHCCPLEFQVCIAEMNQRCAKSYVAPDWHVIEHRLLSYQGPMVLTDGADSWRTIARLAVLESWRQVLLIYLYMAVCGVSSDDGRVQSAVRQTFQLFKFGEQERSPNVHFMFQYLIAGVCTNDEKQRAFVRERLSNAFNHERWLLPGCEFVPVLDHLWHGAAANGQPFRWSDYIRSRQVALPIPV</sequence>
<organism evidence="5 6">
    <name type="scientific">Rhizoctonia solani</name>
    <dbReference type="NCBI Taxonomy" id="456999"/>
    <lineage>
        <taxon>Eukaryota</taxon>
        <taxon>Fungi</taxon>
        <taxon>Dikarya</taxon>
        <taxon>Basidiomycota</taxon>
        <taxon>Agaricomycotina</taxon>
        <taxon>Agaricomycetes</taxon>
        <taxon>Cantharellales</taxon>
        <taxon>Ceratobasidiaceae</taxon>
        <taxon>Rhizoctonia</taxon>
    </lineage>
</organism>
<reference evidence="5" key="1">
    <citation type="submission" date="2021-01" db="EMBL/GenBank/DDBJ databases">
        <authorList>
            <person name="Kaushik A."/>
        </authorList>
    </citation>
    <scope>NUCLEOTIDE SEQUENCE</scope>
    <source>
        <strain evidence="5">AG5</strain>
    </source>
</reference>
<dbReference type="EMBL" id="CAJNJQ010006502">
    <property type="protein sequence ID" value="CAE7229863.1"/>
    <property type="molecule type" value="Genomic_DNA"/>
</dbReference>
<dbReference type="GO" id="GO:0000981">
    <property type="term" value="F:DNA-binding transcription factor activity, RNA polymerase II-specific"/>
    <property type="evidence" value="ECO:0007669"/>
    <property type="project" value="InterPro"/>
</dbReference>
<dbReference type="PROSITE" id="PS50048">
    <property type="entry name" value="ZN2_CY6_FUNGAL_2"/>
    <property type="match status" value="1"/>
</dbReference>
<dbReference type="Proteomes" id="UP000663827">
    <property type="component" value="Unassembled WGS sequence"/>
</dbReference>
<comment type="caution">
    <text evidence="5">The sequence shown here is derived from an EMBL/GenBank/DDBJ whole genome shotgun (WGS) entry which is preliminary data.</text>
</comment>
<gene>
    <name evidence="5" type="ORF">RDB_LOCUS183493</name>
</gene>
<dbReference type="PANTHER" id="PTHR37534">
    <property type="entry name" value="TRANSCRIPTIONAL ACTIVATOR PROTEIN UGA3"/>
    <property type="match status" value="1"/>
</dbReference>
<evidence type="ECO:0000313" key="6">
    <source>
        <dbReference type="Proteomes" id="UP000663827"/>
    </source>
</evidence>
<evidence type="ECO:0000313" key="5">
    <source>
        <dbReference type="EMBL" id="CAE7229863.1"/>
    </source>
</evidence>
<accession>A0A8H3ECI7</accession>
<dbReference type="GO" id="GO:0005634">
    <property type="term" value="C:nucleus"/>
    <property type="evidence" value="ECO:0007669"/>
    <property type="project" value="UniProtKB-SubCell"/>
</dbReference>
<dbReference type="SMART" id="SM00066">
    <property type="entry name" value="GAL4"/>
    <property type="match status" value="1"/>
</dbReference>
<dbReference type="Pfam" id="PF00172">
    <property type="entry name" value="Zn_clus"/>
    <property type="match status" value="1"/>
</dbReference>
<dbReference type="AlphaFoldDB" id="A0A8H3ECI7"/>
<feature type="region of interest" description="Disordered" evidence="3">
    <location>
        <begin position="143"/>
        <end position="168"/>
    </location>
</feature>
<dbReference type="Pfam" id="PF11951">
    <property type="entry name" value="Fungal_trans_2"/>
    <property type="match status" value="1"/>
</dbReference>
<dbReference type="InterPro" id="IPR001138">
    <property type="entry name" value="Zn2Cys6_DnaBD"/>
</dbReference>
<dbReference type="CDD" id="cd00067">
    <property type="entry name" value="GAL4"/>
    <property type="match status" value="1"/>
</dbReference>
<name>A0A8H3ECI7_9AGAM</name>
<evidence type="ECO:0000256" key="1">
    <source>
        <dbReference type="ARBA" id="ARBA00004123"/>
    </source>
</evidence>
<dbReference type="GO" id="GO:0008270">
    <property type="term" value="F:zinc ion binding"/>
    <property type="evidence" value="ECO:0007669"/>
    <property type="project" value="InterPro"/>
</dbReference>
<dbReference type="Gene3D" id="4.10.240.10">
    <property type="entry name" value="Zn(2)-C6 fungal-type DNA-binding domain"/>
    <property type="match status" value="1"/>
</dbReference>
<dbReference type="PANTHER" id="PTHR37534:SF46">
    <property type="entry name" value="ZN(II)2CYS6 TRANSCRIPTION FACTOR (EUROFUNG)"/>
    <property type="match status" value="1"/>
</dbReference>
<evidence type="ECO:0000256" key="2">
    <source>
        <dbReference type="ARBA" id="ARBA00023242"/>
    </source>
</evidence>
<evidence type="ECO:0000259" key="4">
    <source>
        <dbReference type="PROSITE" id="PS50048"/>
    </source>
</evidence>
<proteinExistence type="predicted"/>
<evidence type="ECO:0000256" key="3">
    <source>
        <dbReference type="SAM" id="MobiDB-lite"/>
    </source>
</evidence>
<comment type="subcellular location">
    <subcellularLocation>
        <location evidence="1">Nucleus</location>
    </subcellularLocation>
</comment>
<dbReference type="InterPro" id="IPR036864">
    <property type="entry name" value="Zn2-C6_fun-type_DNA-bd_sf"/>
</dbReference>